<name>A0A4R3KD84_9FIRM</name>
<dbReference type="Pfam" id="PF00072">
    <property type="entry name" value="Response_reg"/>
    <property type="match status" value="1"/>
</dbReference>
<dbReference type="SUPFAM" id="SSF52172">
    <property type="entry name" value="CheY-like"/>
    <property type="match status" value="1"/>
</dbReference>
<dbReference type="InterPro" id="IPR018060">
    <property type="entry name" value="HTH_AraC"/>
</dbReference>
<dbReference type="PROSITE" id="PS00041">
    <property type="entry name" value="HTH_ARAC_FAMILY_1"/>
    <property type="match status" value="1"/>
</dbReference>
<feature type="domain" description="HTH araC/xylS-type" evidence="11">
    <location>
        <begin position="434"/>
        <end position="532"/>
    </location>
</feature>
<dbReference type="PROSITE" id="PS50110">
    <property type="entry name" value="RESPONSE_REGULATORY"/>
    <property type="match status" value="1"/>
</dbReference>
<evidence type="ECO:0000256" key="4">
    <source>
        <dbReference type="ARBA" id="ARBA00022553"/>
    </source>
</evidence>
<dbReference type="GO" id="GO:0005737">
    <property type="term" value="C:cytoplasm"/>
    <property type="evidence" value="ECO:0007669"/>
    <property type="project" value="UniProtKB-SubCell"/>
</dbReference>
<evidence type="ECO:0000256" key="5">
    <source>
        <dbReference type="ARBA" id="ARBA00023012"/>
    </source>
</evidence>
<comment type="subcellular location">
    <subcellularLocation>
        <location evidence="1">Cytoplasm</location>
    </subcellularLocation>
</comment>
<dbReference type="InterPro" id="IPR009057">
    <property type="entry name" value="Homeodomain-like_sf"/>
</dbReference>
<keyword evidence="7" id="KW-0238">DNA-binding</keyword>
<dbReference type="AlphaFoldDB" id="A0A4R3KD84"/>
<evidence type="ECO:0000259" key="12">
    <source>
        <dbReference type="PROSITE" id="PS50110"/>
    </source>
</evidence>
<evidence type="ECO:0000256" key="9">
    <source>
        <dbReference type="ARBA" id="ARBA00024867"/>
    </source>
</evidence>
<dbReference type="InterPro" id="IPR018062">
    <property type="entry name" value="HTH_AraC-typ_CS"/>
</dbReference>
<evidence type="ECO:0000256" key="2">
    <source>
        <dbReference type="ARBA" id="ARBA00018672"/>
    </source>
</evidence>
<keyword evidence="8" id="KW-0804">Transcription</keyword>
<feature type="modified residue" description="4-aspartylphosphate" evidence="10">
    <location>
        <position position="59"/>
    </location>
</feature>
<dbReference type="Proteomes" id="UP000295726">
    <property type="component" value="Unassembled WGS sequence"/>
</dbReference>
<keyword evidence="4 10" id="KW-0597">Phosphoprotein</keyword>
<dbReference type="SMART" id="SM00342">
    <property type="entry name" value="HTH_ARAC"/>
    <property type="match status" value="1"/>
</dbReference>
<accession>A0A4R3KD84</accession>
<proteinExistence type="predicted"/>
<dbReference type="EMBL" id="SLZZ01000004">
    <property type="protein sequence ID" value="TCS81226.1"/>
    <property type="molecule type" value="Genomic_DNA"/>
</dbReference>
<evidence type="ECO:0000256" key="8">
    <source>
        <dbReference type="ARBA" id="ARBA00023163"/>
    </source>
</evidence>
<dbReference type="GO" id="GO:0043565">
    <property type="term" value="F:sequence-specific DNA binding"/>
    <property type="evidence" value="ECO:0007669"/>
    <property type="project" value="InterPro"/>
</dbReference>
<dbReference type="Gene3D" id="1.10.10.60">
    <property type="entry name" value="Homeodomain-like"/>
    <property type="match status" value="2"/>
</dbReference>
<sequence>MKEKRWRVLIVDDELRIGMLIKKLIKWNELDMECIDVMDNGETALHVIKEEIPDIVITDIRMPKINGLDLICMTRDISEKVKFIVVSGYKEFEYAHRALQYGVDDYLLKPINENELNTVLKKIYDELDMLENKSIEKREMQKKVSESKQIIKRDFLKNIIEQDEDLELENAGIPLTGDIYRGIDIKLDYVDYNKSDKKQDRLTVERVIAIVEKILKGVTEEVLICEKENLHLYCLFNYNYSQRKLVKNSINDILSEIKEYLIGFELYEVTIGVGREKTEFGEIRFSMKESWRAVENRIKAGTGRLIYTGLKTGDNGEQGKDCVEKYRENFWSSIESYSRENLEQCINQIYSNFMLCDDMDFSMCYRVADELIEMFFERIDMHQEELRQVRRRLQGNCQHCYSIPQLKNLLKIELGNYLDMSREAIEAESAKPVRQARQYINQHYGEKIVLEDIADIVGLNPVYFSVLFKKETGINFSAYLVNVRLEKAKEMLCSTNETIAAVGESVGYRDSRYFSQIFTKTVGVKPVLYRKLHS</sequence>
<dbReference type="SMART" id="SM00448">
    <property type="entry name" value="REC"/>
    <property type="match status" value="1"/>
</dbReference>
<evidence type="ECO:0000256" key="3">
    <source>
        <dbReference type="ARBA" id="ARBA00022490"/>
    </source>
</evidence>
<dbReference type="PANTHER" id="PTHR42713:SF3">
    <property type="entry name" value="TRANSCRIPTIONAL REGULATORY PROTEIN HPTR"/>
    <property type="match status" value="1"/>
</dbReference>
<dbReference type="SUPFAM" id="SSF46689">
    <property type="entry name" value="Homeodomain-like"/>
    <property type="match status" value="2"/>
</dbReference>
<dbReference type="CDD" id="cd17536">
    <property type="entry name" value="REC_YesN-like"/>
    <property type="match status" value="1"/>
</dbReference>
<keyword evidence="14" id="KW-1185">Reference proteome</keyword>
<dbReference type="Gene3D" id="3.40.50.2300">
    <property type="match status" value="1"/>
</dbReference>
<dbReference type="InterPro" id="IPR051552">
    <property type="entry name" value="HptR"/>
</dbReference>
<dbReference type="GO" id="GO:0000160">
    <property type="term" value="P:phosphorelay signal transduction system"/>
    <property type="evidence" value="ECO:0007669"/>
    <property type="project" value="UniProtKB-KW"/>
</dbReference>
<keyword evidence="5" id="KW-0902">Two-component regulatory system</keyword>
<dbReference type="PANTHER" id="PTHR42713">
    <property type="entry name" value="HISTIDINE KINASE-RELATED"/>
    <property type="match status" value="1"/>
</dbReference>
<dbReference type="InterPro" id="IPR011006">
    <property type="entry name" value="CheY-like_superfamily"/>
</dbReference>
<feature type="domain" description="Response regulatory" evidence="12">
    <location>
        <begin position="7"/>
        <end position="124"/>
    </location>
</feature>
<keyword evidence="6" id="KW-0805">Transcription regulation</keyword>
<gene>
    <name evidence="13" type="ORF">EDD59_104163</name>
</gene>
<evidence type="ECO:0000313" key="13">
    <source>
        <dbReference type="EMBL" id="TCS81226.1"/>
    </source>
</evidence>
<protein>
    <recommendedName>
        <fullName evidence="2">Stage 0 sporulation protein A homolog</fullName>
    </recommendedName>
</protein>
<keyword evidence="3" id="KW-0963">Cytoplasm</keyword>
<dbReference type="Pfam" id="PF12833">
    <property type="entry name" value="HTH_18"/>
    <property type="match status" value="1"/>
</dbReference>
<evidence type="ECO:0000256" key="10">
    <source>
        <dbReference type="PROSITE-ProRule" id="PRU00169"/>
    </source>
</evidence>
<dbReference type="OrthoDB" id="9794370at2"/>
<dbReference type="GO" id="GO:0003700">
    <property type="term" value="F:DNA-binding transcription factor activity"/>
    <property type="evidence" value="ECO:0007669"/>
    <property type="project" value="InterPro"/>
</dbReference>
<evidence type="ECO:0000256" key="7">
    <source>
        <dbReference type="ARBA" id="ARBA00023125"/>
    </source>
</evidence>
<organism evidence="13 14">
    <name type="scientific">Muricomes intestini</name>
    <dbReference type="NCBI Taxonomy" id="1796634"/>
    <lineage>
        <taxon>Bacteria</taxon>
        <taxon>Bacillati</taxon>
        <taxon>Bacillota</taxon>
        <taxon>Clostridia</taxon>
        <taxon>Lachnospirales</taxon>
        <taxon>Lachnospiraceae</taxon>
        <taxon>Muricomes</taxon>
    </lineage>
</organism>
<comment type="function">
    <text evidence="9">May play the central regulatory role in sporulation. It may be an element of the effector pathway responsible for the activation of sporulation genes in response to nutritional stress. Spo0A may act in concert with spo0H (a sigma factor) to control the expression of some genes that are critical to the sporulation process.</text>
</comment>
<evidence type="ECO:0000313" key="14">
    <source>
        <dbReference type="Proteomes" id="UP000295726"/>
    </source>
</evidence>
<evidence type="ECO:0000259" key="11">
    <source>
        <dbReference type="PROSITE" id="PS01124"/>
    </source>
</evidence>
<evidence type="ECO:0000256" key="1">
    <source>
        <dbReference type="ARBA" id="ARBA00004496"/>
    </source>
</evidence>
<comment type="caution">
    <text evidence="13">The sequence shown here is derived from an EMBL/GenBank/DDBJ whole genome shotgun (WGS) entry which is preliminary data.</text>
</comment>
<reference evidence="13 14" key="1">
    <citation type="submission" date="2019-03" db="EMBL/GenBank/DDBJ databases">
        <title>Genomic Encyclopedia of Type Strains, Phase IV (KMG-IV): sequencing the most valuable type-strain genomes for metagenomic binning, comparative biology and taxonomic classification.</title>
        <authorList>
            <person name="Goeker M."/>
        </authorList>
    </citation>
    <scope>NUCLEOTIDE SEQUENCE [LARGE SCALE GENOMIC DNA]</scope>
    <source>
        <strain evidence="13 14">DSM 29489</strain>
    </source>
</reference>
<dbReference type="PROSITE" id="PS01124">
    <property type="entry name" value="HTH_ARAC_FAMILY_2"/>
    <property type="match status" value="1"/>
</dbReference>
<dbReference type="RefSeq" id="WP_132379414.1">
    <property type="nucleotide sequence ID" value="NZ_SLZZ01000004.1"/>
</dbReference>
<evidence type="ECO:0000256" key="6">
    <source>
        <dbReference type="ARBA" id="ARBA00023015"/>
    </source>
</evidence>
<dbReference type="InterPro" id="IPR001789">
    <property type="entry name" value="Sig_transdc_resp-reg_receiver"/>
</dbReference>